<sequence length="108" mass="12117">MNNMGIEENDPGGQEFYQDISDMFKEMAQETLPVSCGEIGTDWRRKACEVQVRAAIDSVGVMRLLSGLAEVLAEKTECPHFEWLSNNFNRLVNKAVEHNQATNLPFGP</sequence>
<gene>
    <name evidence="1" type="ORF">LCGC14_0140460</name>
</gene>
<protein>
    <submittedName>
        <fullName evidence="1">Uncharacterized protein</fullName>
    </submittedName>
</protein>
<name>A0A0F9V0R4_9ZZZZ</name>
<proteinExistence type="predicted"/>
<dbReference type="EMBL" id="LAZR01000049">
    <property type="protein sequence ID" value="KKN98805.1"/>
    <property type="molecule type" value="Genomic_DNA"/>
</dbReference>
<evidence type="ECO:0000313" key="1">
    <source>
        <dbReference type="EMBL" id="KKN98805.1"/>
    </source>
</evidence>
<organism evidence="1">
    <name type="scientific">marine sediment metagenome</name>
    <dbReference type="NCBI Taxonomy" id="412755"/>
    <lineage>
        <taxon>unclassified sequences</taxon>
        <taxon>metagenomes</taxon>
        <taxon>ecological metagenomes</taxon>
    </lineage>
</organism>
<accession>A0A0F9V0R4</accession>
<dbReference type="AlphaFoldDB" id="A0A0F9V0R4"/>
<reference evidence="1" key="1">
    <citation type="journal article" date="2015" name="Nature">
        <title>Complex archaea that bridge the gap between prokaryotes and eukaryotes.</title>
        <authorList>
            <person name="Spang A."/>
            <person name="Saw J.H."/>
            <person name="Jorgensen S.L."/>
            <person name="Zaremba-Niedzwiedzka K."/>
            <person name="Martijn J."/>
            <person name="Lind A.E."/>
            <person name="van Eijk R."/>
            <person name="Schleper C."/>
            <person name="Guy L."/>
            <person name="Ettema T.J."/>
        </authorList>
    </citation>
    <scope>NUCLEOTIDE SEQUENCE</scope>
</reference>
<comment type="caution">
    <text evidence="1">The sequence shown here is derived from an EMBL/GenBank/DDBJ whole genome shotgun (WGS) entry which is preliminary data.</text>
</comment>